<keyword evidence="2 7" id="KW-0489">Methyltransferase</keyword>
<dbReference type="EC" id="2.1.1.72" evidence="7"/>
<evidence type="ECO:0000256" key="2">
    <source>
        <dbReference type="ARBA" id="ARBA00022603"/>
    </source>
</evidence>
<dbReference type="AlphaFoldDB" id="A0A1W1CLV9"/>
<evidence type="ECO:0000313" key="7">
    <source>
        <dbReference type="EMBL" id="SFV66838.1"/>
    </source>
</evidence>
<keyword evidence="4" id="KW-0949">S-adenosyl-L-methionine</keyword>
<sequence length="642" mass="74168">MPKKKSIYDNSHITANSKQLDLLKQHFPNCFDKEGNFISHKMEEIVGNAGLELSRESYSLNWLGKSYARLLANENPLTLLREDKVHNAKEENRNSENLLIKGDNLEVLKHLVNAYSEQIKMIYIDPPYNTGGDGFVYNDDRKFTVEELQKLAGVERDEAKRILEFTASKANSHSAWLTFMYPRLYVARELLREDGVIFISIDDNEVSQLKLLCDEVFGEENFVSIISNVNNPKGRSDDGFIATSHEYGLIYKKNEPKIFGWKPDEKIIKRFNKKDEEGRIYREIDLRKTGDNDRREDRPNLFYYFLFNKKTKDLYISKSEDIPNGYIQIKPIKENGEDGNWRWEEKTALLKFDLLIPKYMKVRERWGIFEKDLLENKKNIKPTSTWTLKEVNSERGSEQFIGLGLKKEIFKNPKPLGLIQKVMEFGLDTNDTILDFFAGSGTTAHAVMALNAEDGGNRKFITVQIPEKTDSKSEAYKAGYETIFDITKARIEKASEQLQDKSGFKIFETTPIFEGYLDELEELNEKTTLFNGAELSTDELETLLTTWKVHDGMKLHEPLAAMDLGGYVAYGSSNTLYFMDKGFNVEALKAFVAKLDDDETFEPSKLVLFGYNFDSKHQREFKEALNNYTNKKSIELDMVVRY</sequence>
<dbReference type="InterPro" id="IPR041405">
    <property type="entry name" value="T3RM_EcoP15I_C"/>
</dbReference>
<dbReference type="InterPro" id="IPR002052">
    <property type="entry name" value="DNA_methylase_N6_adenine_CS"/>
</dbReference>
<evidence type="ECO:0000256" key="4">
    <source>
        <dbReference type="ARBA" id="ARBA00022691"/>
    </source>
</evidence>
<evidence type="ECO:0000259" key="5">
    <source>
        <dbReference type="Pfam" id="PF01555"/>
    </source>
</evidence>
<feature type="domain" description="Type III R-M EcoP15I C-terminal" evidence="6">
    <location>
        <begin position="539"/>
        <end position="634"/>
    </location>
</feature>
<feature type="domain" description="DNA methylase N-4/N-6" evidence="5">
    <location>
        <begin position="119"/>
        <end position="463"/>
    </location>
</feature>
<gene>
    <name evidence="7" type="ORF">MNB_SV-3-1170</name>
</gene>
<evidence type="ECO:0000256" key="1">
    <source>
        <dbReference type="ARBA" id="ARBA00006594"/>
    </source>
</evidence>
<dbReference type="GO" id="GO:0008170">
    <property type="term" value="F:N-methyltransferase activity"/>
    <property type="evidence" value="ECO:0007669"/>
    <property type="project" value="InterPro"/>
</dbReference>
<dbReference type="Gene3D" id="3.40.50.150">
    <property type="entry name" value="Vaccinia Virus protein VP39"/>
    <property type="match status" value="1"/>
</dbReference>
<dbReference type="Pfam" id="PF01555">
    <property type="entry name" value="N6_N4_Mtase"/>
    <property type="match status" value="1"/>
</dbReference>
<dbReference type="InterPro" id="IPR002295">
    <property type="entry name" value="N4/N6-MTase_EcoPI_Mod-like"/>
</dbReference>
<name>A0A1W1CLV9_9ZZZZ</name>
<evidence type="ECO:0000256" key="3">
    <source>
        <dbReference type="ARBA" id="ARBA00022679"/>
    </source>
</evidence>
<reference evidence="7" key="1">
    <citation type="submission" date="2016-10" db="EMBL/GenBank/DDBJ databases">
        <authorList>
            <person name="de Groot N.N."/>
        </authorList>
    </citation>
    <scope>NUCLEOTIDE SEQUENCE</scope>
</reference>
<dbReference type="GO" id="GO:0003677">
    <property type="term" value="F:DNA binding"/>
    <property type="evidence" value="ECO:0007669"/>
    <property type="project" value="InterPro"/>
</dbReference>
<dbReference type="SUPFAM" id="SSF53335">
    <property type="entry name" value="S-adenosyl-L-methionine-dependent methyltransferases"/>
    <property type="match status" value="1"/>
</dbReference>
<protein>
    <submittedName>
        <fullName evidence="7">Type III restriction-modification system methylation subunit</fullName>
        <ecNumber evidence="7">2.1.1.72</ecNumber>
    </submittedName>
</protein>
<dbReference type="EMBL" id="FPHI01000030">
    <property type="protein sequence ID" value="SFV66838.1"/>
    <property type="molecule type" value="Genomic_DNA"/>
</dbReference>
<evidence type="ECO:0000259" key="6">
    <source>
        <dbReference type="Pfam" id="PF18273"/>
    </source>
</evidence>
<dbReference type="PRINTS" id="PR00506">
    <property type="entry name" value="D21N6MTFRASE"/>
</dbReference>
<dbReference type="GO" id="GO:0032259">
    <property type="term" value="P:methylation"/>
    <property type="evidence" value="ECO:0007669"/>
    <property type="project" value="UniProtKB-KW"/>
</dbReference>
<dbReference type="Pfam" id="PF18273">
    <property type="entry name" value="T3RM_EcoP15I_C"/>
    <property type="match status" value="1"/>
</dbReference>
<keyword evidence="3 7" id="KW-0808">Transferase</keyword>
<accession>A0A1W1CLV9</accession>
<dbReference type="PROSITE" id="PS00092">
    <property type="entry name" value="N6_MTASE"/>
    <property type="match status" value="1"/>
</dbReference>
<comment type="similarity">
    <text evidence="1">Belongs to the N(4)/N(6)-methyltransferase family.</text>
</comment>
<proteinExistence type="inferred from homology"/>
<dbReference type="PIRSF" id="PIRSF015855">
    <property type="entry name" value="TypeIII_Mtase_mKpnI"/>
    <property type="match status" value="1"/>
</dbReference>
<organism evidence="7">
    <name type="scientific">hydrothermal vent metagenome</name>
    <dbReference type="NCBI Taxonomy" id="652676"/>
    <lineage>
        <taxon>unclassified sequences</taxon>
        <taxon>metagenomes</taxon>
        <taxon>ecological metagenomes</taxon>
    </lineage>
</organism>
<dbReference type="InterPro" id="IPR002941">
    <property type="entry name" value="DNA_methylase_N4/N6"/>
</dbReference>
<dbReference type="GO" id="GO:0009007">
    <property type="term" value="F:site-specific DNA-methyltransferase (adenine-specific) activity"/>
    <property type="evidence" value="ECO:0007669"/>
    <property type="project" value="UniProtKB-EC"/>
</dbReference>
<dbReference type="InterPro" id="IPR029063">
    <property type="entry name" value="SAM-dependent_MTases_sf"/>
</dbReference>